<dbReference type="PANTHER" id="PTHR18901:SF38">
    <property type="entry name" value="PSEUDOURIDINE-5'-PHOSPHATASE"/>
    <property type="match status" value="1"/>
</dbReference>
<reference evidence="1" key="1">
    <citation type="submission" date="2021-11" db="EMBL/GenBank/DDBJ databases">
        <authorList>
            <person name="Rodrigo-Torres L."/>
            <person name="Arahal R. D."/>
            <person name="Lucena T."/>
        </authorList>
    </citation>
    <scope>NUCLEOTIDE SEQUENCE</scope>
    <source>
        <strain evidence="1">CECT 7929</strain>
    </source>
</reference>
<dbReference type="PANTHER" id="PTHR18901">
    <property type="entry name" value="2-DEOXYGLUCOSE-6-PHOSPHATE PHOSPHATASE 2"/>
    <property type="match status" value="1"/>
</dbReference>
<dbReference type="Pfam" id="PF00702">
    <property type="entry name" value="Hydrolase"/>
    <property type="match status" value="1"/>
</dbReference>
<organism evidence="1 2">
    <name type="scientific">Vibrio stylophorae</name>
    <dbReference type="NCBI Taxonomy" id="659351"/>
    <lineage>
        <taxon>Bacteria</taxon>
        <taxon>Pseudomonadati</taxon>
        <taxon>Pseudomonadota</taxon>
        <taxon>Gammaproteobacteria</taxon>
        <taxon>Vibrionales</taxon>
        <taxon>Vibrionaceae</taxon>
        <taxon>Vibrio</taxon>
    </lineage>
</organism>
<dbReference type="PRINTS" id="PR00413">
    <property type="entry name" value="HADHALOGNASE"/>
</dbReference>
<protein>
    <submittedName>
        <fullName evidence="1">Hexitol phosphatase B</fullName>
        <ecNumber evidence="1">3.1.3.68</ecNumber>
    </submittedName>
</protein>
<keyword evidence="2" id="KW-1185">Reference proteome</keyword>
<dbReference type="InterPro" id="IPR023214">
    <property type="entry name" value="HAD_sf"/>
</dbReference>
<sequence>MKAVLFDMDGVLVDSEPVWGVAERETLAHWHGTPSQSLLESTKGMFYRDFLDFIAAQLALENFDLDAADAMLIGKMTVAFEQTLTLNPGALNLANELKANDVKMAIASSSPSKFIETLYKRFFIPQDVKMKCLSGEFMEKRKPHPDIFLLAAQALDVAPQDCVVIEDSANGLLAAKAAGMVCILMPAEDAQDERFALADHTIASLTELTPALMTEIWQKQQQSVEK</sequence>
<dbReference type="EMBL" id="CAKLDI010000001">
    <property type="protein sequence ID" value="CAH0533290.1"/>
    <property type="molecule type" value="Genomic_DNA"/>
</dbReference>
<evidence type="ECO:0000313" key="1">
    <source>
        <dbReference type="EMBL" id="CAH0533290.1"/>
    </source>
</evidence>
<evidence type="ECO:0000313" key="2">
    <source>
        <dbReference type="Proteomes" id="UP000838672"/>
    </source>
</evidence>
<comment type="caution">
    <text evidence="1">The sequence shown here is derived from an EMBL/GenBank/DDBJ whole genome shotgun (WGS) entry which is preliminary data.</text>
</comment>
<accession>A0ABN8DTZ9</accession>
<dbReference type="InterPro" id="IPR036412">
    <property type="entry name" value="HAD-like_sf"/>
</dbReference>
<dbReference type="EC" id="3.1.3.68" evidence="1"/>
<dbReference type="SFLD" id="SFLDG01129">
    <property type="entry name" value="C1.5:_HAD__Beta-PGM__Phosphata"/>
    <property type="match status" value="1"/>
</dbReference>
<dbReference type="InterPro" id="IPR023198">
    <property type="entry name" value="PGP-like_dom2"/>
</dbReference>
<dbReference type="NCBIfam" id="TIGR01509">
    <property type="entry name" value="HAD-SF-IA-v3"/>
    <property type="match status" value="1"/>
</dbReference>
<name>A0ABN8DTZ9_9VIBR</name>
<dbReference type="RefSeq" id="WP_237465635.1">
    <property type="nucleotide sequence ID" value="NZ_CAKLDI010000001.1"/>
</dbReference>
<dbReference type="SFLD" id="SFLDS00003">
    <property type="entry name" value="Haloacid_Dehalogenase"/>
    <property type="match status" value="1"/>
</dbReference>
<dbReference type="InterPro" id="IPR006439">
    <property type="entry name" value="HAD-SF_hydro_IA"/>
</dbReference>
<dbReference type="SFLD" id="SFLDG01135">
    <property type="entry name" value="C1.5.6:_HAD__Beta-PGM__Phospha"/>
    <property type="match status" value="1"/>
</dbReference>
<dbReference type="SUPFAM" id="SSF56784">
    <property type="entry name" value="HAD-like"/>
    <property type="match status" value="1"/>
</dbReference>
<dbReference type="Gene3D" id="3.40.50.1000">
    <property type="entry name" value="HAD superfamily/HAD-like"/>
    <property type="match status" value="1"/>
</dbReference>
<dbReference type="GO" id="GO:0003850">
    <property type="term" value="F:2-deoxyglucose-6-phosphatase activity"/>
    <property type="evidence" value="ECO:0007669"/>
    <property type="project" value="UniProtKB-EC"/>
</dbReference>
<proteinExistence type="predicted"/>
<dbReference type="Proteomes" id="UP000838672">
    <property type="component" value="Unassembled WGS sequence"/>
</dbReference>
<dbReference type="Gene3D" id="1.10.150.240">
    <property type="entry name" value="Putative phosphatase, domain 2"/>
    <property type="match status" value="1"/>
</dbReference>
<gene>
    <name evidence="1" type="primary">hxpB</name>
    <name evidence="1" type="ORF">VST7929_01154</name>
</gene>
<keyword evidence="1" id="KW-0378">Hydrolase</keyword>